<keyword evidence="1" id="KW-0732">Signal</keyword>
<keyword evidence="3" id="KW-1185">Reference proteome</keyword>
<protein>
    <recommendedName>
        <fullName evidence="4">DUF2946 domain-containing protein</fullName>
    </recommendedName>
</protein>
<dbReference type="EMBL" id="CP041636">
    <property type="protein sequence ID" value="QDO98664.1"/>
    <property type="molecule type" value="Genomic_DNA"/>
</dbReference>
<dbReference type="KEGG" id="fer:FNB15_15865"/>
<evidence type="ECO:0000313" key="3">
    <source>
        <dbReference type="Proteomes" id="UP000317496"/>
    </source>
</evidence>
<organism evidence="2 3">
    <name type="scientific">Ferrovibrio terrae</name>
    <dbReference type="NCBI Taxonomy" id="2594003"/>
    <lineage>
        <taxon>Bacteria</taxon>
        <taxon>Pseudomonadati</taxon>
        <taxon>Pseudomonadota</taxon>
        <taxon>Alphaproteobacteria</taxon>
        <taxon>Rhodospirillales</taxon>
        <taxon>Rhodospirillaceae</taxon>
        <taxon>Ferrovibrio</taxon>
    </lineage>
</organism>
<feature type="chain" id="PRO_5021807396" description="DUF2946 domain-containing protein" evidence="1">
    <location>
        <begin position="21"/>
        <end position="121"/>
    </location>
</feature>
<dbReference type="RefSeq" id="WP_144069645.1">
    <property type="nucleotide sequence ID" value="NZ_CP041636.1"/>
</dbReference>
<accession>A0A516H4C3</accession>
<name>A0A516H4C3_9PROT</name>
<sequence>MALLGLIFASTIASISHSIAMPMMAGAVLQSVEQDSAPGGHYMARMAHDCESEASAEAAPQQPQGPCDEGCMLCNDCTMTSFTLISPIGVGLAEGYSIYAPAAVLVPASITPPSPSEPPRV</sequence>
<evidence type="ECO:0000256" key="1">
    <source>
        <dbReference type="SAM" id="SignalP"/>
    </source>
</evidence>
<dbReference type="Proteomes" id="UP000317496">
    <property type="component" value="Chromosome"/>
</dbReference>
<evidence type="ECO:0000313" key="2">
    <source>
        <dbReference type="EMBL" id="QDO98664.1"/>
    </source>
</evidence>
<gene>
    <name evidence="2" type="ORF">FNB15_15865</name>
</gene>
<dbReference type="AlphaFoldDB" id="A0A516H4C3"/>
<proteinExistence type="predicted"/>
<reference evidence="2 3" key="1">
    <citation type="submission" date="2019-07" db="EMBL/GenBank/DDBJ databases">
        <title>Genome sequencing for Ferrovibrio sp. K5.</title>
        <authorList>
            <person name="Park S.-J."/>
        </authorList>
    </citation>
    <scope>NUCLEOTIDE SEQUENCE [LARGE SCALE GENOMIC DNA]</scope>
    <source>
        <strain evidence="2 3">K5</strain>
    </source>
</reference>
<feature type="signal peptide" evidence="1">
    <location>
        <begin position="1"/>
        <end position="20"/>
    </location>
</feature>
<evidence type="ECO:0008006" key="4">
    <source>
        <dbReference type="Google" id="ProtNLM"/>
    </source>
</evidence>